<feature type="compositionally biased region" description="Basic residues" evidence="1">
    <location>
        <begin position="397"/>
        <end position="411"/>
    </location>
</feature>
<dbReference type="Pfam" id="PF23771">
    <property type="entry name" value="DUF7168"/>
    <property type="match status" value="1"/>
</dbReference>
<feature type="compositionally biased region" description="Basic and acidic residues" evidence="1">
    <location>
        <begin position="412"/>
        <end position="422"/>
    </location>
</feature>
<evidence type="ECO:0000256" key="1">
    <source>
        <dbReference type="SAM" id="MobiDB-lite"/>
    </source>
</evidence>
<feature type="compositionally biased region" description="Basic and acidic residues" evidence="1">
    <location>
        <begin position="202"/>
        <end position="234"/>
    </location>
</feature>
<evidence type="ECO:0000313" key="4">
    <source>
        <dbReference type="EMBL" id="KIX06840.1"/>
    </source>
</evidence>
<feature type="region of interest" description="Disordered" evidence="1">
    <location>
        <begin position="294"/>
        <end position="334"/>
    </location>
</feature>
<dbReference type="Pfam" id="PF10979">
    <property type="entry name" value="DUF2786"/>
    <property type="match status" value="1"/>
</dbReference>
<feature type="region of interest" description="Disordered" evidence="1">
    <location>
        <begin position="397"/>
        <end position="422"/>
    </location>
</feature>
<dbReference type="InterPro" id="IPR024498">
    <property type="entry name" value="DUF2786"/>
</dbReference>
<gene>
    <name evidence="4" type="ORF">Z518_04816</name>
</gene>
<dbReference type="OrthoDB" id="3067443at2759"/>
<feature type="compositionally biased region" description="Basic and acidic residues" evidence="1">
    <location>
        <begin position="324"/>
        <end position="334"/>
    </location>
</feature>
<dbReference type="VEuPathDB" id="FungiDB:Z518_04816"/>
<feature type="region of interest" description="Disordered" evidence="1">
    <location>
        <begin position="200"/>
        <end position="270"/>
    </location>
</feature>
<dbReference type="InterPro" id="IPR055592">
    <property type="entry name" value="DUF7168"/>
</dbReference>
<name>A0A0D2JCJ7_9EURO</name>
<feature type="region of interest" description="Disordered" evidence="1">
    <location>
        <begin position="350"/>
        <end position="371"/>
    </location>
</feature>
<dbReference type="Proteomes" id="UP000053617">
    <property type="component" value="Unassembled WGS sequence"/>
</dbReference>
<feature type="domain" description="DUF7168" evidence="3">
    <location>
        <begin position="100"/>
        <end position="220"/>
    </location>
</feature>
<evidence type="ECO:0000259" key="3">
    <source>
        <dbReference type="Pfam" id="PF23771"/>
    </source>
</evidence>
<dbReference type="EMBL" id="KN847477">
    <property type="protein sequence ID" value="KIX06840.1"/>
    <property type="molecule type" value="Genomic_DNA"/>
</dbReference>
<organism evidence="4 5">
    <name type="scientific">Rhinocladiella mackenziei CBS 650.93</name>
    <dbReference type="NCBI Taxonomy" id="1442369"/>
    <lineage>
        <taxon>Eukaryota</taxon>
        <taxon>Fungi</taxon>
        <taxon>Dikarya</taxon>
        <taxon>Ascomycota</taxon>
        <taxon>Pezizomycotina</taxon>
        <taxon>Eurotiomycetes</taxon>
        <taxon>Chaetothyriomycetidae</taxon>
        <taxon>Chaetothyriales</taxon>
        <taxon>Herpotrichiellaceae</taxon>
        <taxon>Rhinocladiella</taxon>
    </lineage>
</organism>
<dbReference type="STRING" id="1442369.A0A0D2JCJ7"/>
<evidence type="ECO:0000259" key="2">
    <source>
        <dbReference type="Pfam" id="PF10979"/>
    </source>
</evidence>
<dbReference type="AlphaFoldDB" id="A0A0D2JCJ7"/>
<proteinExistence type="predicted"/>
<dbReference type="HOGENOM" id="CLU_032406_0_0_1"/>
<reference evidence="4 5" key="1">
    <citation type="submission" date="2015-01" db="EMBL/GenBank/DDBJ databases">
        <title>The Genome Sequence of Rhinocladiella mackenzie CBS 650.93.</title>
        <authorList>
            <consortium name="The Broad Institute Genomics Platform"/>
            <person name="Cuomo C."/>
            <person name="de Hoog S."/>
            <person name="Gorbushina A."/>
            <person name="Stielow B."/>
            <person name="Teixiera M."/>
            <person name="Abouelleil A."/>
            <person name="Chapman S.B."/>
            <person name="Priest M."/>
            <person name="Young S.K."/>
            <person name="Wortman J."/>
            <person name="Nusbaum C."/>
            <person name="Birren B."/>
        </authorList>
    </citation>
    <scope>NUCLEOTIDE SEQUENCE [LARGE SCALE GENOMIC DNA]</scope>
    <source>
        <strain evidence="4 5">CBS 650.93</strain>
    </source>
</reference>
<feature type="compositionally biased region" description="Basic and acidic residues" evidence="1">
    <location>
        <begin position="252"/>
        <end position="261"/>
    </location>
</feature>
<feature type="compositionally biased region" description="Basic and acidic residues" evidence="1">
    <location>
        <begin position="294"/>
        <end position="304"/>
    </location>
</feature>
<sequence length="437" mass="49333">MPGTYRNSRRKLGPPPPQTAKVQELAVQGQANNDSNSNIEQRILDRIKKCLQRAKHPNTPESEAQAAWRMASRLMAQYNVTQADLLDRTTNDDDYAALGGQSVVDITSTKGSGARVISQTWVHDVAIAMTIFFDCQTYSTRRLASVEWTFYGIAANTVAAAMAFEMAHNLTLEWSRSKTGKNAKHSYCLGVGTGLVKIARKEKREEKNRAEKMEGRREQEEHNRHPVDDHHDDQNTGSRPLLKALISPCPENDEKPAIKLEDSDDDSFNDVREQGNISDIEDQVVFKDGEEKPTIKLGDGEHENLASPEDQGYVSDEDEAEAEVTFKEQEEKPLDLDADFEEQLREMVPGPAPATSATVVDHDRESQLTVNPWNTSQALVRFRQSAEKVASEYLKAQNKKLHKDRRRKYTVRNKDAYREGLEDSKQIDVKRRRIGVA</sequence>
<feature type="region of interest" description="Disordered" evidence="1">
    <location>
        <begin position="1"/>
        <end position="21"/>
    </location>
</feature>
<protein>
    <recommendedName>
        <fullName evidence="6">DUF2786 domain-containing protein</fullName>
    </recommendedName>
</protein>
<dbReference type="RefSeq" id="XP_013273976.1">
    <property type="nucleotide sequence ID" value="XM_013418522.1"/>
</dbReference>
<feature type="domain" description="DUF2786" evidence="2">
    <location>
        <begin position="42"/>
        <end position="82"/>
    </location>
</feature>
<evidence type="ECO:0008006" key="6">
    <source>
        <dbReference type="Google" id="ProtNLM"/>
    </source>
</evidence>
<dbReference type="GeneID" id="25292887"/>
<accession>A0A0D2JCJ7</accession>
<keyword evidence="5" id="KW-1185">Reference proteome</keyword>
<evidence type="ECO:0000313" key="5">
    <source>
        <dbReference type="Proteomes" id="UP000053617"/>
    </source>
</evidence>